<dbReference type="EMBL" id="MFJR01000005">
    <property type="protein sequence ID" value="OGG27236.1"/>
    <property type="molecule type" value="Genomic_DNA"/>
</dbReference>
<keyword evidence="2" id="KW-0812">Transmembrane</keyword>
<feature type="transmembrane region" description="Helical" evidence="2">
    <location>
        <begin position="6"/>
        <end position="23"/>
    </location>
</feature>
<accession>A0A1F6ARB5</accession>
<dbReference type="NCBIfam" id="TIGR01730">
    <property type="entry name" value="RND_mfp"/>
    <property type="match status" value="1"/>
</dbReference>
<evidence type="ECO:0000313" key="4">
    <source>
        <dbReference type="EMBL" id="OGG27236.1"/>
    </source>
</evidence>
<dbReference type="Gene3D" id="2.40.30.170">
    <property type="match status" value="1"/>
</dbReference>
<dbReference type="InterPro" id="IPR058627">
    <property type="entry name" value="MdtA-like_C"/>
</dbReference>
<organism evidence="4 5">
    <name type="scientific">Candidatus Gottesmanbacteria bacterium RIFCSPLOWO2_01_FULL_39_12b</name>
    <dbReference type="NCBI Taxonomy" id="1798388"/>
    <lineage>
        <taxon>Bacteria</taxon>
        <taxon>Candidatus Gottesmaniibacteriota</taxon>
    </lineage>
</organism>
<dbReference type="PANTHER" id="PTHR30469:SF33">
    <property type="entry name" value="SLR1207 PROTEIN"/>
    <property type="match status" value="1"/>
</dbReference>
<evidence type="ECO:0000256" key="1">
    <source>
        <dbReference type="ARBA" id="ARBA00009477"/>
    </source>
</evidence>
<evidence type="ECO:0000256" key="2">
    <source>
        <dbReference type="SAM" id="Phobius"/>
    </source>
</evidence>
<proteinExistence type="inferred from homology"/>
<comment type="caution">
    <text evidence="4">The sequence shown here is derived from an EMBL/GenBank/DDBJ whole genome shotgun (WGS) entry which is preliminary data.</text>
</comment>
<sequence length="354" mass="40124">MEKYVFEAFCYIIIPYFMIGKLITKKRLVIAILLIVIGFAVYNYFFASSKTKNGETARVKKGTLEEKLTISGTVDAEEKVTLRFQTSGRLTWVGVKEGDYVGKYQSIASLDPREVKKKLQKELNDYLNQRGDFDQKNKDDYRDKVMTDTIKRILDKAQNDLNNSVLDVEIQNLSVEYANLWTPIEGIVTKITSPYAGTNIIPTQAEFEIINPNSIFFEASADQSEVTKLYQGMTGELILDAYPQTSQSGTINNISFIPKSGEAATVYLVKFIFNPDNSDYKYRIGMGGDLTFILKKKEDVLYTPAKYIKSDNGKKFVKVKEQNQELKKYVETGMETDNEVEITSGLNEGETVVN</sequence>
<evidence type="ECO:0000259" key="3">
    <source>
        <dbReference type="Pfam" id="PF25967"/>
    </source>
</evidence>
<reference evidence="4 5" key="1">
    <citation type="journal article" date="2016" name="Nat. Commun.">
        <title>Thousands of microbial genomes shed light on interconnected biogeochemical processes in an aquifer system.</title>
        <authorList>
            <person name="Anantharaman K."/>
            <person name="Brown C.T."/>
            <person name="Hug L.A."/>
            <person name="Sharon I."/>
            <person name="Castelle C.J."/>
            <person name="Probst A.J."/>
            <person name="Thomas B.C."/>
            <person name="Singh A."/>
            <person name="Wilkins M.J."/>
            <person name="Karaoz U."/>
            <person name="Brodie E.L."/>
            <person name="Williams K.H."/>
            <person name="Hubbard S.S."/>
            <person name="Banfield J.F."/>
        </authorList>
    </citation>
    <scope>NUCLEOTIDE SEQUENCE [LARGE SCALE GENOMIC DNA]</scope>
</reference>
<dbReference type="SUPFAM" id="SSF111369">
    <property type="entry name" value="HlyD-like secretion proteins"/>
    <property type="match status" value="1"/>
</dbReference>
<dbReference type="AlphaFoldDB" id="A0A1F6ARB5"/>
<dbReference type="Gene3D" id="2.40.420.20">
    <property type="match status" value="1"/>
</dbReference>
<dbReference type="Pfam" id="PF25967">
    <property type="entry name" value="RND-MFP_C"/>
    <property type="match status" value="1"/>
</dbReference>
<evidence type="ECO:0000313" key="5">
    <source>
        <dbReference type="Proteomes" id="UP000176609"/>
    </source>
</evidence>
<protein>
    <recommendedName>
        <fullName evidence="3">Multidrug resistance protein MdtA-like C-terminal permuted SH3 domain-containing protein</fullName>
    </recommendedName>
</protein>
<feature type="transmembrane region" description="Helical" evidence="2">
    <location>
        <begin position="28"/>
        <end position="46"/>
    </location>
</feature>
<feature type="domain" description="Multidrug resistance protein MdtA-like C-terminal permuted SH3" evidence="3">
    <location>
        <begin position="312"/>
        <end position="353"/>
    </location>
</feature>
<dbReference type="InterPro" id="IPR006143">
    <property type="entry name" value="RND_pump_MFP"/>
</dbReference>
<dbReference type="PANTHER" id="PTHR30469">
    <property type="entry name" value="MULTIDRUG RESISTANCE PROTEIN MDTA"/>
    <property type="match status" value="1"/>
</dbReference>
<dbReference type="GO" id="GO:1990281">
    <property type="term" value="C:efflux pump complex"/>
    <property type="evidence" value="ECO:0007669"/>
    <property type="project" value="TreeGrafter"/>
</dbReference>
<keyword evidence="2" id="KW-1133">Transmembrane helix</keyword>
<dbReference type="Gene3D" id="2.40.50.100">
    <property type="match status" value="1"/>
</dbReference>
<dbReference type="Proteomes" id="UP000176609">
    <property type="component" value="Unassembled WGS sequence"/>
</dbReference>
<comment type="similarity">
    <text evidence="1">Belongs to the membrane fusion protein (MFP) (TC 8.A.1) family.</text>
</comment>
<dbReference type="GO" id="GO:0015562">
    <property type="term" value="F:efflux transmembrane transporter activity"/>
    <property type="evidence" value="ECO:0007669"/>
    <property type="project" value="TreeGrafter"/>
</dbReference>
<name>A0A1F6ARB5_9BACT</name>
<gene>
    <name evidence="4" type="ORF">A2960_00245</name>
</gene>
<keyword evidence="2" id="KW-0472">Membrane</keyword>